<accession>A0A6H2BZ95</accession>
<name>A0A6H2BZ95_DOLFA</name>
<dbReference type="EMBL" id="CP051206">
    <property type="protein sequence ID" value="QJB44895.1"/>
    <property type="molecule type" value="Genomic_DNA"/>
</dbReference>
<feature type="transmembrane region" description="Helical" evidence="2">
    <location>
        <begin position="12"/>
        <end position="38"/>
    </location>
</feature>
<dbReference type="Proteomes" id="UP000502433">
    <property type="component" value="Chromosome"/>
</dbReference>
<keyword evidence="2" id="KW-0812">Transmembrane</keyword>
<evidence type="ECO:0000313" key="4">
    <source>
        <dbReference type="Proteomes" id="UP000502433"/>
    </source>
</evidence>
<reference evidence="3 4" key="2">
    <citation type="submission" date="2020-04" db="EMBL/GenBank/DDBJ databases">
        <authorList>
            <person name="Fomenkov A."/>
            <person name="Anton B.P."/>
            <person name="Roberts R.J."/>
        </authorList>
    </citation>
    <scope>NUCLEOTIDE SEQUENCE [LARGE SCALE GENOMIC DNA]</scope>
    <source>
        <strain evidence="3 4">CCAP 1403/13f</strain>
    </source>
</reference>
<keyword evidence="2" id="KW-1133">Transmembrane helix</keyword>
<proteinExistence type="predicted"/>
<feature type="region of interest" description="Disordered" evidence="1">
    <location>
        <begin position="68"/>
        <end position="90"/>
    </location>
</feature>
<sequence>MSSVNQQSFSQSGLNCIAFTISPACLLQVGTVSILMLLMAQKATGEALIGLGEASEELLRGDRLPVLNFPDDHKLDKGQFPRRTPNTSRN</sequence>
<feature type="compositionally biased region" description="Basic and acidic residues" evidence="1">
    <location>
        <begin position="70"/>
        <end position="79"/>
    </location>
</feature>
<evidence type="ECO:0000313" key="3">
    <source>
        <dbReference type="EMBL" id="QJB44895.1"/>
    </source>
</evidence>
<reference evidence="3 4" key="1">
    <citation type="submission" date="2020-04" db="EMBL/GenBank/DDBJ databases">
        <title>Genome-Wide Identification of 5-Methylcytosine Sites in Bacterial Genomes By High-Throughput Sequencing of MspJI Restriction Fragments.</title>
        <authorList>
            <person name="Wu V."/>
        </authorList>
    </citation>
    <scope>NUCLEOTIDE SEQUENCE [LARGE SCALE GENOMIC DNA]</scope>
    <source>
        <strain evidence="3 4">CCAP 1403/13f</strain>
    </source>
</reference>
<keyword evidence="2" id="KW-0472">Membrane</keyword>
<evidence type="ECO:0000256" key="1">
    <source>
        <dbReference type="SAM" id="MobiDB-lite"/>
    </source>
</evidence>
<dbReference type="AlphaFoldDB" id="A0A6H2BZ95"/>
<gene>
    <name evidence="3" type="ORF">HGD76_12640</name>
</gene>
<protein>
    <submittedName>
        <fullName evidence="3">Uncharacterized protein</fullName>
    </submittedName>
</protein>
<dbReference type="RefSeq" id="WP_015083108.1">
    <property type="nucleotide sequence ID" value="NZ_CP051206.1"/>
</dbReference>
<evidence type="ECO:0000256" key="2">
    <source>
        <dbReference type="SAM" id="Phobius"/>
    </source>
</evidence>
<organism evidence="3 4">
    <name type="scientific">Dolichospermum flos-aquae CCAP 1403/13F</name>
    <dbReference type="NCBI Taxonomy" id="315271"/>
    <lineage>
        <taxon>Bacteria</taxon>
        <taxon>Bacillati</taxon>
        <taxon>Cyanobacteriota</taxon>
        <taxon>Cyanophyceae</taxon>
        <taxon>Nostocales</taxon>
        <taxon>Aphanizomenonaceae</taxon>
        <taxon>Dolichospermum</taxon>
    </lineage>
</organism>
<dbReference type="KEGG" id="dfs:HGD76_12640"/>